<protein>
    <recommendedName>
        <fullName evidence="2">CRAL-TRIO domain-containing protein</fullName>
    </recommendedName>
</protein>
<dbReference type="Gene3D" id="3.40.525.10">
    <property type="entry name" value="CRAL-TRIO lipid binding domain"/>
    <property type="match status" value="1"/>
</dbReference>
<gene>
    <name evidence="3" type="ORF">PGLA2088_LOCUS23313</name>
</gene>
<dbReference type="CDD" id="cd00170">
    <property type="entry name" value="SEC14"/>
    <property type="match status" value="1"/>
</dbReference>
<evidence type="ECO:0000313" key="3">
    <source>
        <dbReference type="EMBL" id="CAE8683155.1"/>
    </source>
</evidence>
<dbReference type="SUPFAM" id="SSF52087">
    <property type="entry name" value="CRAL/TRIO domain"/>
    <property type="match status" value="1"/>
</dbReference>
<dbReference type="AlphaFoldDB" id="A0A813JPC4"/>
<organism evidence="3 4">
    <name type="scientific">Polarella glacialis</name>
    <name type="common">Dinoflagellate</name>
    <dbReference type="NCBI Taxonomy" id="89957"/>
    <lineage>
        <taxon>Eukaryota</taxon>
        <taxon>Sar</taxon>
        <taxon>Alveolata</taxon>
        <taxon>Dinophyceae</taxon>
        <taxon>Suessiales</taxon>
        <taxon>Suessiaceae</taxon>
        <taxon>Polarella</taxon>
    </lineage>
</organism>
<dbReference type="PROSITE" id="PS50191">
    <property type="entry name" value="CRAL_TRIO"/>
    <property type="match status" value="1"/>
</dbReference>
<sequence>FIRLNALRILQYKRFDAAKSVDLIELCLQERVQRLPLTEADTLPDLSSGAMYWHGRDHKCRPCLVVRISRMADLIKDKERCVKLVIFVLEYAIRFAMVPGRVENWVVLVDLEHASKIVSLYELPAMCLTAKAIATTLESVYCCRMVWIKLLNMPHFMGKVVQSVIPAEKKKKVSVVEDHRELLQSFEPNQLEARYGGTAPDLEPHEVYPFKFFPNARGPTRGPAASDGNLRSMTTSSTTASSLVRPASPRSEPPTSLHRFTSRSFHEGQIWDPSAPEAWMQQAKASSLTPEAAEALSALSGSPASESCQDLDRWMDSRVLNYGGAVSADMAIAVAGRLSDLKVQDAEASNAGDKRMIDELVASYPGGHGAMNRFVRNSIRDALLVIREHHTAMFERQMRALEQRSDSDMNLNIPVPRMPTRLLVTPSTPAQEDEEDDSPSPAGGSFSFPRMPDRSMESVSLSEDELSDSSGGDGSGDSSDVEAPLSHGFSRPWDPSHG</sequence>
<evidence type="ECO:0000313" key="4">
    <source>
        <dbReference type="Proteomes" id="UP000626109"/>
    </source>
</evidence>
<dbReference type="SMART" id="SM00516">
    <property type="entry name" value="SEC14"/>
    <property type="match status" value="1"/>
</dbReference>
<comment type="caution">
    <text evidence="3">The sequence shown here is derived from an EMBL/GenBank/DDBJ whole genome shotgun (WGS) entry which is preliminary data.</text>
</comment>
<feature type="region of interest" description="Disordered" evidence="1">
    <location>
        <begin position="405"/>
        <end position="498"/>
    </location>
</feature>
<dbReference type="PANTHER" id="PTHR46818">
    <property type="entry name" value="DOMAIN-CONTAINING PROTEIN, PUTATIVE-RELATED"/>
    <property type="match status" value="1"/>
</dbReference>
<feature type="region of interest" description="Disordered" evidence="1">
    <location>
        <begin position="219"/>
        <end position="259"/>
    </location>
</feature>
<evidence type="ECO:0000256" key="1">
    <source>
        <dbReference type="SAM" id="MobiDB-lite"/>
    </source>
</evidence>
<feature type="domain" description="CRAL-TRIO" evidence="2">
    <location>
        <begin position="39"/>
        <end position="203"/>
    </location>
</feature>
<feature type="compositionally biased region" description="Low complexity" evidence="1">
    <location>
        <begin position="232"/>
        <end position="242"/>
    </location>
</feature>
<dbReference type="Proteomes" id="UP000626109">
    <property type="component" value="Unassembled WGS sequence"/>
</dbReference>
<dbReference type="InterPro" id="IPR036865">
    <property type="entry name" value="CRAL-TRIO_dom_sf"/>
</dbReference>
<accession>A0A813JPC4</accession>
<evidence type="ECO:0000259" key="2">
    <source>
        <dbReference type="PROSITE" id="PS50191"/>
    </source>
</evidence>
<dbReference type="Pfam" id="PF00650">
    <property type="entry name" value="CRAL_TRIO"/>
    <property type="match status" value="1"/>
</dbReference>
<dbReference type="PANTHER" id="PTHR46818:SF1">
    <property type="entry name" value="CHROMOSOME UNDETERMINED SCAFFOLD_125, WHOLE GENOME SHOTGUN SEQUENCE"/>
    <property type="match status" value="1"/>
</dbReference>
<feature type="non-terminal residue" evidence="3">
    <location>
        <position position="1"/>
    </location>
</feature>
<dbReference type="InterPro" id="IPR001251">
    <property type="entry name" value="CRAL-TRIO_dom"/>
</dbReference>
<proteinExistence type="predicted"/>
<dbReference type="EMBL" id="CAJNNW010026168">
    <property type="protein sequence ID" value="CAE8683155.1"/>
    <property type="molecule type" value="Genomic_DNA"/>
</dbReference>
<feature type="compositionally biased region" description="Low complexity" evidence="1">
    <location>
        <begin position="439"/>
        <end position="449"/>
    </location>
</feature>
<name>A0A813JPC4_POLGL</name>
<reference evidence="3" key="1">
    <citation type="submission" date="2021-02" db="EMBL/GenBank/DDBJ databases">
        <authorList>
            <person name="Dougan E. K."/>
            <person name="Rhodes N."/>
            <person name="Thang M."/>
            <person name="Chan C."/>
        </authorList>
    </citation>
    <scope>NUCLEOTIDE SEQUENCE</scope>
</reference>